<dbReference type="AlphaFoldDB" id="A0A174Z6B5"/>
<evidence type="ECO:0000313" key="3">
    <source>
        <dbReference type="Proteomes" id="UP000095780"/>
    </source>
</evidence>
<keyword evidence="1" id="KW-1133">Transmembrane helix</keyword>
<evidence type="ECO:0000313" key="2">
    <source>
        <dbReference type="EMBL" id="CUQ82934.1"/>
    </source>
</evidence>
<keyword evidence="1" id="KW-0812">Transmembrane</keyword>
<reference evidence="2 3" key="1">
    <citation type="submission" date="2015-09" db="EMBL/GenBank/DDBJ databases">
        <authorList>
            <consortium name="Pathogen Informatics"/>
        </authorList>
    </citation>
    <scope>NUCLEOTIDE SEQUENCE [LARGE SCALE GENOMIC DNA]</scope>
    <source>
        <strain evidence="2 3">2789STDY5834878</strain>
    </source>
</reference>
<protein>
    <submittedName>
        <fullName evidence="2">Uncharacterized protein</fullName>
    </submittedName>
</protein>
<name>A0A174Z6B5_9FIRM</name>
<dbReference type="RefSeq" id="WP_055286488.1">
    <property type="nucleotide sequence ID" value="NZ_CABIXW010000003.1"/>
</dbReference>
<dbReference type="EMBL" id="CZBV01000003">
    <property type="protein sequence ID" value="CUQ82934.1"/>
    <property type="molecule type" value="Genomic_DNA"/>
</dbReference>
<dbReference type="Proteomes" id="UP000095780">
    <property type="component" value="Unassembled WGS sequence"/>
</dbReference>
<keyword evidence="1" id="KW-0472">Membrane</keyword>
<feature type="transmembrane region" description="Helical" evidence="1">
    <location>
        <begin position="12"/>
        <end position="37"/>
    </location>
</feature>
<proteinExistence type="predicted"/>
<accession>A0A174Z6B5</accession>
<gene>
    <name evidence="2" type="ORF">ERS852492_01067</name>
</gene>
<evidence type="ECO:0000256" key="1">
    <source>
        <dbReference type="SAM" id="Phobius"/>
    </source>
</evidence>
<sequence>MIKKTIKIPLFWKIYIIVVTIVLIGFVVLWSILWTALKKYEQSRPEYAMDKITEQIQLQDTGDFTKYVHTGENAYEGSEALDEAVREYIKNVLCEGAWAYTKKSGEYTNDNPVYQLKKDGQKTDIIIYLEKRSKNEWTIADVSGLSCEGKTYEIIVPENSEVTVDGNKLGSEYVTETKDAEVLSNVAKHINMPKTTTYHIENVYKEHEIKATGPVYNSELELISSTDNVYEFGFEANGKLIEEQESRIKEITEIYGKFYI</sequence>
<organism evidence="2 3">
    <name type="scientific">Lachnospira eligens</name>
    <dbReference type="NCBI Taxonomy" id="39485"/>
    <lineage>
        <taxon>Bacteria</taxon>
        <taxon>Bacillati</taxon>
        <taxon>Bacillota</taxon>
        <taxon>Clostridia</taxon>
        <taxon>Lachnospirales</taxon>
        <taxon>Lachnospiraceae</taxon>
        <taxon>Lachnospira</taxon>
    </lineage>
</organism>